<dbReference type="EMBL" id="CP009933">
    <property type="protein sequence ID" value="AKA67460.1"/>
    <property type="molecule type" value="Genomic_DNA"/>
</dbReference>
<evidence type="ECO:0000313" key="14">
    <source>
        <dbReference type="Proteomes" id="UP000033115"/>
    </source>
</evidence>
<feature type="binding site" evidence="10">
    <location>
        <position position="277"/>
    </location>
    <ligand>
        <name>Mn(2+)</name>
        <dbReference type="ChEBI" id="CHEBI:29035"/>
    </ligand>
</feature>
<evidence type="ECO:0000256" key="7">
    <source>
        <dbReference type="ARBA" id="ARBA00023136"/>
    </source>
</evidence>
<feature type="transmembrane region" description="Helical" evidence="11">
    <location>
        <begin position="91"/>
        <end position="112"/>
    </location>
</feature>
<dbReference type="InterPro" id="IPR050448">
    <property type="entry name" value="OpgB/LTA_synthase_biosynth"/>
</dbReference>
<feature type="transmembrane region" description="Helical" evidence="11">
    <location>
        <begin position="132"/>
        <end position="156"/>
    </location>
</feature>
<evidence type="ECO:0000256" key="9">
    <source>
        <dbReference type="PIRSR" id="PIRSR005091-2"/>
    </source>
</evidence>
<dbReference type="GO" id="GO:0005886">
    <property type="term" value="C:plasma membrane"/>
    <property type="evidence" value="ECO:0007669"/>
    <property type="project" value="UniProtKB-SubCell"/>
</dbReference>
<proteinExistence type="inferred from homology"/>
<sequence length="640" mass="73761">MNNIKLKIKNKIHFEINDKTKFYIDKLMLNIRDNLDLILFLIIIYVKVMHYGKQISPDYFYSKVNRPIIASILILVSFFTLFKQSRRIKMLFILDILISLILISDIIYFRYYKDVITVSAVKNVKLLTGVSASVKSLINIKDFLYLIDIVFLVPIMKKFKVVNNNKKIFLRKVCTFMMTLLIGVAIDTQSVYAVSKEQPTLISSMSDRVYLTKMIGNINFHAIDAYNFVSTSIRNSSKLSNEREQEIKDFLAKNNESTGTNLKGAAEGKNLIMIQVEALQGFVINQKINGQEITPNLNRWINKSMYFDNYFYQVAGGNTSDAEFMSNNSLYPAESGAAYYSYSGDSYSSLAKELKEKQYGTAAFHANNEGFWNRNVMYPVQGFDKFYGQHSFNIDENVGLGLSDKSFLNQSLDKLKTLKQPYYSFLVTLSSHYPYDDTKGYGDFNVGEYEGTLLGNYLKGIHYTDEQLGTFLDKLEKEKMLDNSIVVLYGDHFAIPKDNEQELYKFEKINNATDYDWVKSQKVPMFIHFPGDENKGVNHTYSSQMDLYPTLANMFNLPKQYMLGKDILNSDSGKVIFRNGSFTNGKAFYVSWTNTYYDVKTGEKIEETEALKAEKEQYLKELQYSDDILNHNLIKDFKGK</sequence>
<organism evidence="13 14">
    <name type="scientific">Clostridium scatologenes</name>
    <dbReference type="NCBI Taxonomy" id="1548"/>
    <lineage>
        <taxon>Bacteria</taxon>
        <taxon>Bacillati</taxon>
        <taxon>Bacillota</taxon>
        <taxon>Clostridia</taxon>
        <taxon>Eubacteriales</taxon>
        <taxon>Clostridiaceae</taxon>
        <taxon>Clostridium</taxon>
    </lineage>
</organism>
<feature type="transmembrane region" description="Helical" evidence="11">
    <location>
        <begin position="168"/>
        <end position="186"/>
    </location>
</feature>
<dbReference type="GO" id="GO:0046872">
    <property type="term" value="F:metal ion binding"/>
    <property type="evidence" value="ECO:0007669"/>
    <property type="project" value="UniProtKB-KW"/>
</dbReference>
<evidence type="ECO:0000256" key="11">
    <source>
        <dbReference type="SAM" id="Phobius"/>
    </source>
</evidence>
<keyword evidence="9" id="KW-0479">Metal-binding</keyword>
<keyword evidence="7 11" id="KW-0472">Membrane</keyword>
<evidence type="ECO:0000256" key="4">
    <source>
        <dbReference type="ARBA" id="ARBA00022475"/>
    </source>
</evidence>
<feature type="transmembrane region" description="Helical" evidence="11">
    <location>
        <begin position="35"/>
        <end position="52"/>
    </location>
</feature>
<evidence type="ECO:0000256" key="1">
    <source>
        <dbReference type="ARBA" id="ARBA00004651"/>
    </source>
</evidence>
<feature type="binding site" evidence="10">
    <location>
        <position position="491"/>
    </location>
    <ligand>
        <name>Mn(2+)</name>
        <dbReference type="ChEBI" id="CHEBI:29035"/>
    </ligand>
</feature>
<accession>A0A0E3JLY8</accession>
<dbReference type="AlphaFoldDB" id="A0A0E3JLY8"/>
<dbReference type="PIRSF" id="PIRSF005091">
    <property type="entry name" value="Mmb_sulf_HI1246"/>
    <property type="match status" value="1"/>
</dbReference>
<dbReference type="InterPro" id="IPR017850">
    <property type="entry name" value="Alkaline_phosphatase_core_sf"/>
</dbReference>
<dbReference type="KEGG" id="csq:CSCA_0335"/>
<keyword evidence="9" id="KW-0464">Manganese</keyword>
<dbReference type="CDD" id="cd16015">
    <property type="entry name" value="LTA_synthase"/>
    <property type="match status" value="1"/>
</dbReference>
<evidence type="ECO:0000256" key="2">
    <source>
        <dbReference type="ARBA" id="ARBA00004936"/>
    </source>
</evidence>
<dbReference type="PANTHER" id="PTHR47371:SF3">
    <property type="entry name" value="PHOSPHOGLYCEROL TRANSFERASE I"/>
    <property type="match status" value="1"/>
</dbReference>
<evidence type="ECO:0000259" key="12">
    <source>
        <dbReference type="Pfam" id="PF00884"/>
    </source>
</evidence>
<dbReference type="Proteomes" id="UP000033115">
    <property type="component" value="Chromosome"/>
</dbReference>
<feature type="transmembrane region" description="Helical" evidence="11">
    <location>
        <begin position="64"/>
        <end position="82"/>
    </location>
</feature>
<keyword evidence="4" id="KW-1003">Cell membrane</keyword>
<keyword evidence="6 11" id="KW-1133">Transmembrane helix</keyword>
<dbReference type="PANTHER" id="PTHR47371">
    <property type="entry name" value="LIPOTEICHOIC ACID SYNTHASE"/>
    <property type="match status" value="1"/>
</dbReference>
<comment type="pathway">
    <text evidence="2">Cell wall biogenesis; lipoteichoic acid biosynthesis.</text>
</comment>
<gene>
    <name evidence="13" type="ORF">CSCA_0335</name>
</gene>
<protein>
    <submittedName>
        <fullName evidence="13">Sulfatase</fullName>
    </submittedName>
</protein>
<dbReference type="SUPFAM" id="SSF53649">
    <property type="entry name" value="Alkaline phosphatase-like"/>
    <property type="match status" value="1"/>
</dbReference>
<reference evidence="13 14" key="1">
    <citation type="journal article" date="2015" name="J. Biotechnol.">
        <title>Complete genome sequence of a malodorant-producing acetogen, Clostridium scatologenes ATCC 25775(T).</title>
        <authorList>
            <person name="Zhu Z."/>
            <person name="Guo T."/>
            <person name="Zheng H."/>
            <person name="Song T."/>
            <person name="Ouyang P."/>
            <person name="Xie J."/>
        </authorList>
    </citation>
    <scope>NUCLEOTIDE SEQUENCE [LARGE SCALE GENOMIC DNA]</scope>
    <source>
        <strain evidence="13 14">ATCC 25775</strain>
    </source>
</reference>
<comment type="similarity">
    <text evidence="3">Belongs to the LTA synthase family.</text>
</comment>
<evidence type="ECO:0000313" key="13">
    <source>
        <dbReference type="EMBL" id="AKA67460.1"/>
    </source>
</evidence>
<dbReference type="InterPro" id="IPR012160">
    <property type="entry name" value="LtaS-like"/>
</dbReference>
<evidence type="ECO:0000256" key="3">
    <source>
        <dbReference type="ARBA" id="ARBA00009983"/>
    </source>
</evidence>
<evidence type="ECO:0000256" key="10">
    <source>
        <dbReference type="PIRSR" id="PIRSR005091-3"/>
    </source>
</evidence>
<dbReference type="HOGENOM" id="CLU_021310_0_0_9"/>
<name>A0A0E3JLY8_CLOSL</name>
<feature type="binding site" evidence="10">
    <location>
        <position position="319"/>
    </location>
    <ligand>
        <name>Mn(2+)</name>
        <dbReference type="ChEBI" id="CHEBI:29035"/>
    </ligand>
</feature>
<feature type="binding site" evidence="10">
    <location>
        <position position="492"/>
    </location>
    <ligand>
        <name>Mn(2+)</name>
        <dbReference type="ChEBI" id="CHEBI:29035"/>
    </ligand>
</feature>
<dbReference type="InterPro" id="IPR000917">
    <property type="entry name" value="Sulfatase_N"/>
</dbReference>
<evidence type="ECO:0000256" key="5">
    <source>
        <dbReference type="ARBA" id="ARBA00022692"/>
    </source>
</evidence>
<dbReference type="Pfam" id="PF00884">
    <property type="entry name" value="Sulfatase"/>
    <property type="match status" value="1"/>
</dbReference>
<feature type="active site" evidence="8">
    <location>
        <position position="319"/>
    </location>
</feature>
<feature type="domain" description="Sulfatase N-terminal" evidence="12">
    <location>
        <begin position="269"/>
        <end position="555"/>
    </location>
</feature>
<feature type="binding site" evidence="9">
    <location>
        <position position="432"/>
    </location>
    <ligand>
        <name>substrate</name>
    </ligand>
</feature>
<keyword evidence="14" id="KW-1185">Reference proteome</keyword>
<evidence type="ECO:0000256" key="8">
    <source>
        <dbReference type="PIRSR" id="PIRSR005091-1"/>
    </source>
</evidence>
<keyword evidence="5 11" id="KW-0812">Transmembrane</keyword>
<dbReference type="Gene3D" id="3.30.1120.170">
    <property type="match status" value="1"/>
</dbReference>
<dbReference type="Gene3D" id="3.40.720.10">
    <property type="entry name" value="Alkaline Phosphatase, subunit A"/>
    <property type="match status" value="1"/>
</dbReference>
<dbReference type="STRING" id="1548.CSCA_0335"/>
<comment type="subcellular location">
    <subcellularLocation>
        <location evidence="1">Cell membrane</location>
        <topology evidence="1">Multi-pass membrane protein</topology>
    </subcellularLocation>
</comment>
<evidence type="ECO:0000256" key="6">
    <source>
        <dbReference type="ARBA" id="ARBA00022989"/>
    </source>
</evidence>